<dbReference type="InterPro" id="IPR036618">
    <property type="entry name" value="PtsI_HPr-bd_sf"/>
</dbReference>
<protein>
    <recommendedName>
        <fullName evidence="6 16">Phosphoenolpyruvate-protein phosphotransferase</fullName>
        <ecNumber evidence="5 16">2.7.3.9</ecNumber>
    </recommendedName>
    <alternativeName>
        <fullName evidence="15 16">Phosphotransferase system, enzyme I</fullName>
    </alternativeName>
</protein>
<keyword evidence="9 16" id="KW-0762">Sugar transport</keyword>
<sequence length="588" mass="62795">MQAELTGVPASPGIVVGPAHLLRWEVPDVDARVLLDEEIDGEIARFRAAAAKAIERLRGVKARAAEKAGEAESAIFDVQISILEDASLREQVEGLVQQNLAPEKAFDIVMLDWRDHFGRSTNPMMRERIGDLVDVHIRLLTVLLDLPDHDPVDLAPGSNAIVVTHDLTPSLTIQLDRRAIAGIATDAGTRTSHVAILARSLGLPAVVGLINATSRITSGERVILDGTNGRLIVKPTAAELAQFADRARREAEAQKELAGLVGKEALTSDGVHITLRANVDLPEEAGAAASHGAEGVGLMRTEFLVVGRTAMPTEDEQYRAYRKVVEAFKDQPVVIRTYDVGGDKLPVGGFPHEPNPFLGWRAIRMCLDEPELFKVQLKALMRAAVHGDLQIMLPLVVSVEEVRQARYLLEDAAAELRAKGVEHRADVPLGVMVETPAAAVSVDSFVKDVSFLSIGTNDLVQYTLAVDRGNASLVTRFTPLHPAVLRLIARTVEVGHAAGLSVSVCGEMASQPLMAYALIGLGVRQLSVAAVGISAVKRIVRGVSTERAAAAAQAALAAATAREAADILRHALRAELGDELLDGLLGLG</sequence>
<comment type="function">
    <text evidence="16">General (non sugar-specific) component of the phosphoenolpyruvate-dependent sugar phosphotransferase system (sugar PTS). This major carbohydrate active-transport system catalyzes the phosphorylation of incoming sugar substrates concomitantly with their translocation across the cell membrane. Enzyme I transfers the phosphoryl group from phosphoenolpyruvate (PEP) to the phosphoryl carrier protein (HPr).</text>
</comment>
<dbReference type="AlphaFoldDB" id="A0AA49Q4Q0"/>
<evidence type="ECO:0000256" key="11">
    <source>
        <dbReference type="ARBA" id="ARBA00022683"/>
    </source>
</evidence>
<keyword evidence="25" id="KW-1185">Reference proteome</keyword>
<proteinExistence type="inferred from homology"/>
<dbReference type="Pfam" id="PF02896">
    <property type="entry name" value="PEP-utilizers_C"/>
    <property type="match status" value="1"/>
</dbReference>
<evidence type="ECO:0000313" key="23">
    <source>
        <dbReference type="EMBL" id="WKW12056.1"/>
    </source>
</evidence>
<comment type="similarity">
    <text evidence="4 16">Belongs to the PEP-utilizing enzyme family.</text>
</comment>
<dbReference type="PIRSF" id="PIRSF000732">
    <property type="entry name" value="PTS_enzyme_I"/>
    <property type="match status" value="1"/>
</dbReference>
<feature type="domain" description="PEP-utilising enzyme mobile" evidence="20">
    <location>
        <begin position="159"/>
        <end position="229"/>
    </location>
</feature>
<feature type="binding site" evidence="18">
    <location>
        <begin position="457"/>
        <end position="458"/>
    </location>
    <ligand>
        <name>phosphoenolpyruvate</name>
        <dbReference type="ChEBI" id="CHEBI:58702"/>
    </ligand>
</feature>
<evidence type="ECO:0000313" key="25">
    <source>
        <dbReference type="Proteomes" id="UP001229955"/>
    </source>
</evidence>
<dbReference type="GO" id="GO:0016301">
    <property type="term" value="F:kinase activity"/>
    <property type="evidence" value="ECO:0007669"/>
    <property type="project" value="UniProtKB-KW"/>
</dbReference>
<dbReference type="InterPro" id="IPR036637">
    <property type="entry name" value="Phosphohistidine_dom_sf"/>
</dbReference>
<evidence type="ECO:0000256" key="8">
    <source>
        <dbReference type="ARBA" id="ARBA00022490"/>
    </source>
</evidence>
<dbReference type="EC" id="2.7.3.9" evidence="5 16"/>
<evidence type="ECO:0000256" key="16">
    <source>
        <dbReference type="PIRNR" id="PIRNR000732"/>
    </source>
</evidence>
<evidence type="ECO:0000256" key="14">
    <source>
        <dbReference type="ARBA" id="ARBA00022842"/>
    </source>
</evidence>
<evidence type="ECO:0000256" key="3">
    <source>
        <dbReference type="ARBA" id="ARBA00004496"/>
    </source>
</evidence>
<dbReference type="InterPro" id="IPR006318">
    <property type="entry name" value="PTS_EI-like"/>
</dbReference>
<evidence type="ECO:0000256" key="12">
    <source>
        <dbReference type="ARBA" id="ARBA00022723"/>
    </source>
</evidence>
<evidence type="ECO:0000256" key="18">
    <source>
        <dbReference type="PIRSR" id="PIRSR000732-2"/>
    </source>
</evidence>
<organism evidence="23">
    <name type="scientific">Pseudogemmatithrix spongiicola</name>
    <dbReference type="NCBI Taxonomy" id="3062599"/>
    <lineage>
        <taxon>Bacteria</taxon>
        <taxon>Pseudomonadati</taxon>
        <taxon>Gemmatimonadota</taxon>
        <taxon>Gemmatimonadia</taxon>
        <taxon>Gemmatimonadales</taxon>
        <taxon>Gemmatimonadaceae</taxon>
        <taxon>Pseudogemmatithrix</taxon>
    </lineage>
</organism>
<evidence type="ECO:0000256" key="5">
    <source>
        <dbReference type="ARBA" id="ARBA00012232"/>
    </source>
</evidence>
<dbReference type="PROSITE" id="PS00742">
    <property type="entry name" value="PEP_ENZYMES_2"/>
    <property type="match status" value="1"/>
</dbReference>
<evidence type="ECO:0000256" key="2">
    <source>
        <dbReference type="ARBA" id="ARBA00001946"/>
    </source>
</evidence>
<keyword evidence="8 16" id="KW-0963">Cytoplasm</keyword>
<dbReference type="GO" id="GO:0008965">
    <property type="term" value="F:phosphoenolpyruvate-protein phosphotransferase activity"/>
    <property type="evidence" value="ECO:0007669"/>
    <property type="project" value="UniProtKB-EC"/>
</dbReference>
<dbReference type="InterPro" id="IPR050499">
    <property type="entry name" value="PEP-utilizing_PTS_enzyme"/>
</dbReference>
<dbReference type="KEGG" id="pspc:Strain318_001328"/>
<dbReference type="InterPro" id="IPR000121">
    <property type="entry name" value="PEP_util_C"/>
</dbReference>
<feature type="active site" description="Proton donor" evidence="17">
    <location>
        <position position="505"/>
    </location>
</feature>
<dbReference type="Gene3D" id="3.20.20.60">
    <property type="entry name" value="Phosphoenolpyruvate-binding domains"/>
    <property type="match status" value="1"/>
</dbReference>
<keyword evidence="10 16" id="KW-0808">Transferase</keyword>
<dbReference type="InterPro" id="IPR015813">
    <property type="entry name" value="Pyrv/PenolPyrv_kinase-like_dom"/>
</dbReference>
<gene>
    <name evidence="23" type="primary">ptsP</name>
    <name evidence="23" type="ORF">Strain138_001328</name>
    <name evidence="24" type="ORF">Strain318_001328</name>
</gene>
<evidence type="ECO:0000256" key="9">
    <source>
        <dbReference type="ARBA" id="ARBA00022597"/>
    </source>
</evidence>
<evidence type="ECO:0000259" key="21">
    <source>
        <dbReference type="Pfam" id="PF02896"/>
    </source>
</evidence>
<dbReference type="Gene3D" id="3.50.30.10">
    <property type="entry name" value="Phosphohistidine domain"/>
    <property type="match status" value="1"/>
</dbReference>
<evidence type="ECO:0000256" key="13">
    <source>
        <dbReference type="ARBA" id="ARBA00022777"/>
    </source>
</evidence>
<keyword evidence="7 16" id="KW-0813">Transport</keyword>
<dbReference type="GO" id="GO:0005737">
    <property type="term" value="C:cytoplasm"/>
    <property type="evidence" value="ECO:0007669"/>
    <property type="project" value="UniProtKB-SubCell"/>
</dbReference>
<reference evidence="23" key="1">
    <citation type="submission" date="2023-07" db="EMBL/GenBank/DDBJ databases">
        <authorList>
            <person name="Haufschild T."/>
            <person name="Kallscheuer N."/>
            <person name="Hammer J."/>
            <person name="Kohn T."/>
            <person name="Kabuu M."/>
            <person name="Jogler M."/>
            <person name="Wohfarth N."/>
            <person name="Heuer A."/>
            <person name="Rohde M."/>
            <person name="van Teeseling M.C.F."/>
            <person name="Jogler C."/>
        </authorList>
    </citation>
    <scope>NUCLEOTIDE SEQUENCE</scope>
    <source>
        <strain evidence="23">Strain 138</strain>
        <strain evidence="24">Strain 318</strain>
    </source>
</reference>
<evidence type="ECO:0000256" key="15">
    <source>
        <dbReference type="ARBA" id="ARBA00033235"/>
    </source>
</evidence>
<keyword evidence="14 16" id="KW-0460">Magnesium</keyword>
<dbReference type="NCBIfam" id="TIGR01417">
    <property type="entry name" value="PTS_I_fam"/>
    <property type="match status" value="1"/>
</dbReference>
<dbReference type="PRINTS" id="PR01736">
    <property type="entry name" value="PHPHTRNFRASE"/>
</dbReference>
<dbReference type="Pfam" id="PF00391">
    <property type="entry name" value="PEP-utilizers"/>
    <property type="match status" value="1"/>
</dbReference>
<evidence type="ECO:0000313" key="24">
    <source>
        <dbReference type="EMBL" id="WKW14965.1"/>
    </source>
</evidence>
<evidence type="ECO:0000256" key="17">
    <source>
        <dbReference type="PIRSR" id="PIRSR000732-1"/>
    </source>
</evidence>
<dbReference type="GO" id="GO:0046872">
    <property type="term" value="F:metal ion binding"/>
    <property type="evidence" value="ECO:0007669"/>
    <property type="project" value="UniProtKB-KW"/>
</dbReference>
<feature type="binding site" evidence="19">
    <location>
        <position position="458"/>
    </location>
    <ligand>
        <name>Mg(2+)</name>
        <dbReference type="ChEBI" id="CHEBI:18420"/>
    </ligand>
</feature>
<evidence type="ECO:0000256" key="19">
    <source>
        <dbReference type="PIRSR" id="PIRSR000732-3"/>
    </source>
</evidence>
<feature type="binding site" evidence="18">
    <location>
        <position position="336"/>
    </location>
    <ligand>
        <name>phosphoenolpyruvate</name>
        <dbReference type="ChEBI" id="CHEBI:58702"/>
    </ligand>
</feature>
<feature type="binding site" evidence="19">
    <location>
        <position position="434"/>
    </location>
    <ligand>
        <name>Mg(2+)</name>
        <dbReference type="ChEBI" id="CHEBI:18420"/>
    </ligand>
</feature>
<feature type="active site" description="Tele-phosphohistidine intermediate" evidence="17">
    <location>
        <position position="193"/>
    </location>
</feature>
<keyword evidence="11 16" id="KW-0598">Phosphotransferase system</keyword>
<evidence type="ECO:0000256" key="6">
    <source>
        <dbReference type="ARBA" id="ARBA00016544"/>
    </source>
</evidence>
<dbReference type="RefSeq" id="WP_367887733.1">
    <property type="nucleotide sequence ID" value="NZ_CP130612.1"/>
</dbReference>
<feature type="domain" description="Phosphotransferase system enzyme I N-terminal" evidence="22">
    <location>
        <begin position="6"/>
        <end position="128"/>
    </location>
</feature>
<dbReference type="SUPFAM" id="SSF52009">
    <property type="entry name" value="Phosphohistidine domain"/>
    <property type="match status" value="1"/>
</dbReference>
<evidence type="ECO:0000256" key="7">
    <source>
        <dbReference type="ARBA" id="ARBA00022448"/>
    </source>
</evidence>
<evidence type="ECO:0000259" key="22">
    <source>
        <dbReference type="Pfam" id="PF05524"/>
    </source>
</evidence>
<name>A0AA49Q4Q0_9BACT</name>
<comment type="subcellular location">
    <subcellularLocation>
        <location evidence="3 16">Cytoplasm</location>
    </subcellularLocation>
</comment>
<dbReference type="GO" id="GO:0009401">
    <property type="term" value="P:phosphoenolpyruvate-dependent sugar phosphotransferase system"/>
    <property type="evidence" value="ECO:0007669"/>
    <property type="project" value="UniProtKB-KW"/>
</dbReference>
<accession>A0AA49Q4Q0</accession>
<dbReference type="InterPro" id="IPR008731">
    <property type="entry name" value="PTS_EIN"/>
</dbReference>
<dbReference type="Pfam" id="PF05524">
    <property type="entry name" value="PEP-utilisers_N"/>
    <property type="match status" value="1"/>
</dbReference>
<accession>A0AA49JZ71</accession>
<dbReference type="InterPro" id="IPR040442">
    <property type="entry name" value="Pyrv_kinase-like_dom_sf"/>
</dbReference>
<dbReference type="InterPro" id="IPR024692">
    <property type="entry name" value="PTS_EI"/>
</dbReference>
<dbReference type="PANTHER" id="PTHR46244">
    <property type="entry name" value="PHOSPHOENOLPYRUVATE-PROTEIN PHOSPHOTRANSFERASE"/>
    <property type="match status" value="1"/>
</dbReference>
<feature type="binding site" evidence="18">
    <location>
        <position position="468"/>
    </location>
    <ligand>
        <name>phosphoenolpyruvate</name>
        <dbReference type="ChEBI" id="CHEBI:58702"/>
    </ligand>
</feature>
<comment type="cofactor">
    <cofactor evidence="2 16 19">
        <name>Mg(2+)</name>
        <dbReference type="ChEBI" id="CHEBI:18420"/>
    </cofactor>
</comment>
<dbReference type="InterPro" id="IPR023151">
    <property type="entry name" value="PEP_util_CS"/>
</dbReference>
<dbReference type="EMBL" id="CP130612">
    <property type="protein sequence ID" value="WKW12056.1"/>
    <property type="molecule type" value="Genomic_DNA"/>
</dbReference>
<evidence type="ECO:0000259" key="20">
    <source>
        <dbReference type="Pfam" id="PF00391"/>
    </source>
</evidence>
<keyword evidence="12 16" id="KW-0479">Metal-binding</keyword>
<evidence type="ECO:0000256" key="4">
    <source>
        <dbReference type="ARBA" id="ARBA00007837"/>
    </source>
</evidence>
<dbReference type="PANTHER" id="PTHR46244:SF6">
    <property type="entry name" value="PHOSPHOENOLPYRUVATE-PROTEIN PHOSPHOTRANSFERASE"/>
    <property type="match status" value="1"/>
</dbReference>
<evidence type="ECO:0000256" key="10">
    <source>
        <dbReference type="ARBA" id="ARBA00022679"/>
    </source>
</evidence>
<dbReference type="InterPro" id="IPR008279">
    <property type="entry name" value="PEP-util_enz_mobile_dom"/>
</dbReference>
<dbReference type="SUPFAM" id="SSF51621">
    <property type="entry name" value="Phosphoenolpyruvate/pyruvate domain"/>
    <property type="match status" value="1"/>
</dbReference>
<feature type="domain" description="PEP-utilising enzyme C-terminal" evidence="21">
    <location>
        <begin position="256"/>
        <end position="543"/>
    </location>
</feature>
<comment type="catalytic activity">
    <reaction evidence="1 16">
        <text>L-histidyl-[protein] + phosphoenolpyruvate = N(pros)-phospho-L-histidyl-[protein] + pyruvate</text>
        <dbReference type="Rhea" id="RHEA:23880"/>
        <dbReference type="Rhea" id="RHEA-COMP:9745"/>
        <dbReference type="Rhea" id="RHEA-COMP:9746"/>
        <dbReference type="ChEBI" id="CHEBI:15361"/>
        <dbReference type="ChEBI" id="CHEBI:29979"/>
        <dbReference type="ChEBI" id="CHEBI:58702"/>
        <dbReference type="ChEBI" id="CHEBI:64837"/>
        <dbReference type="EC" id="2.7.3.9"/>
    </reaction>
</comment>
<evidence type="ECO:0000256" key="1">
    <source>
        <dbReference type="ARBA" id="ARBA00000683"/>
    </source>
</evidence>
<dbReference type="Proteomes" id="UP001229955">
    <property type="component" value="Chromosome"/>
</dbReference>
<dbReference type="SUPFAM" id="SSF47831">
    <property type="entry name" value="Enzyme I of the PEP:sugar phosphotransferase system HPr-binding (sub)domain"/>
    <property type="match status" value="1"/>
</dbReference>
<feature type="binding site" evidence="18">
    <location>
        <position position="300"/>
    </location>
    <ligand>
        <name>phosphoenolpyruvate</name>
        <dbReference type="ChEBI" id="CHEBI:58702"/>
    </ligand>
</feature>
<dbReference type="EMBL" id="CP130613">
    <property type="protein sequence ID" value="WKW14965.1"/>
    <property type="molecule type" value="Genomic_DNA"/>
</dbReference>
<dbReference type="Gene3D" id="1.10.274.10">
    <property type="entry name" value="PtsI, HPr-binding domain"/>
    <property type="match status" value="1"/>
</dbReference>
<keyword evidence="13 16" id="KW-0418">Kinase</keyword>